<name>M2QYC1_CERS8</name>
<evidence type="ECO:0000313" key="3">
    <source>
        <dbReference type="Proteomes" id="UP000016930"/>
    </source>
</evidence>
<proteinExistence type="predicted"/>
<sequence>MPSSEAVYVHELSSLGQGLPLWDPEPTTHEEAHIGDIGYIYRGAFYRLFNVMSDPTDSKNDNLIMPESFVKLALPTDDLQVHDPCAVKAGALCSRTITARQIKAGMQATQNAQCGFMIDCSGEQGAMLMTTDDAERREVQPNLCMPSYMRKHYQHWLHLARDVRGHNLKLDKIYFVRGTVKTSTWAVTAFHGNAESYSGNINIYYGPAGFSLSAASSTQNIRTPEMRSGPRRIGPNCPREVIRGDSDHEAPTSACTGPARNQCIFLHYYKLKARPLVSPKIIMAAAEPCDPSDDSRDEDQTFLFRTASDESLDLQGEIVDDTVPSKAEDPVNVILAYILECSDDEVAIASDRDITILRSRGESVDDLETLLWNRSPSIQIFADGVGMLSLSDDSLIDVDAPLGQLNTVLQAQNFPSHAQENCDYQPLLYNQDTPSKHQARRNSLVYQPEDVRRSGRMFSIDSQSDHESTDAEDHSEASTSLEAVKSEYKQPLYDNRSEELFNKIPIRPRTDDGGTVQPGLLSQLVDTGLPISSPNCSQSAVSLTAIIARSGKHNPVAIEKSSSATLLARSTPTLPSLMSDRRNHYVAPGSEGPRPMSGYADCRTADRQAQYYLSRSDRPLAMAILQQAGYGSGEHQSIQGMHTSSRSHHQSHSQSHPASYPYAHSSSPPLSSSLASGLLAVPHIAATAVLL</sequence>
<organism evidence="2 3">
    <name type="scientific">Ceriporiopsis subvermispora (strain B)</name>
    <name type="common">White-rot fungus</name>
    <name type="synonym">Gelatoporia subvermispora</name>
    <dbReference type="NCBI Taxonomy" id="914234"/>
    <lineage>
        <taxon>Eukaryota</taxon>
        <taxon>Fungi</taxon>
        <taxon>Dikarya</taxon>
        <taxon>Basidiomycota</taxon>
        <taxon>Agaricomycotina</taxon>
        <taxon>Agaricomycetes</taxon>
        <taxon>Polyporales</taxon>
        <taxon>Gelatoporiaceae</taxon>
        <taxon>Gelatoporia</taxon>
    </lineage>
</organism>
<dbReference type="HOGENOM" id="CLU_398475_0_0_1"/>
<dbReference type="OrthoDB" id="3222453at2759"/>
<feature type="region of interest" description="Disordered" evidence="1">
    <location>
        <begin position="461"/>
        <end position="483"/>
    </location>
</feature>
<keyword evidence="3" id="KW-1185">Reference proteome</keyword>
<evidence type="ECO:0000313" key="2">
    <source>
        <dbReference type="EMBL" id="EMD31521.1"/>
    </source>
</evidence>
<dbReference type="STRING" id="914234.M2QYC1"/>
<dbReference type="EMBL" id="KB445818">
    <property type="protein sequence ID" value="EMD31521.1"/>
    <property type="molecule type" value="Genomic_DNA"/>
</dbReference>
<feature type="region of interest" description="Disordered" evidence="1">
    <location>
        <begin position="632"/>
        <end position="667"/>
    </location>
</feature>
<feature type="compositionally biased region" description="Basic and acidic residues" evidence="1">
    <location>
        <begin position="463"/>
        <end position="476"/>
    </location>
</feature>
<feature type="compositionally biased region" description="Low complexity" evidence="1">
    <location>
        <begin position="652"/>
        <end position="667"/>
    </location>
</feature>
<gene>
    <name evidence="2" type="ORF">CERSUDRAFT_100378</name>
</gene>
<dbReference type="AlphaFoldDB" id="M2QYC1"/>
<accession>M2QYC1</accession>
<protein>
    <submittedName>
        <fullName evidence="2">Uncharacterized protein</fullName>
    </submittedName>
</protein>
<evidence type="ECO:0000256" key="1">
    <source>
        <dbReference type="SAM" id="MobiDB-lite"/>
    </source>
</evidence>
<dbReference type="Proteomes" id="UP000016930">
    <property type="component" value="Unassembled WGS sequence"/>
</dbReference>
<reference evidence="2 3" key="1">
    <citation type="journal article" date="2012" name="Proc. Natl. Acad. Sci. U.S.A.">
        <title>Comparative genomics of Ceriporiopsis subvermispora and Phanerochaete chrysosporium provide insight into selective ligninolysis.</title>
        <authorList>
            <person name="Fernandez-Fueyo E."/>
            <person name="Ruiz-Duenas F.J."/>
            <person name="Ferreira P."/>
            <person name="Floudas D."/>
            <person name="Hibbett D.S."/>
            <person name="Canessa P."/>
            <person name="Larrondo L.F."/>
            <person name="James T.Y."/>
            <person name="Seelenfreund D."/>
            <person name="Lobos S."/>
            <person name="Polanco R."/>
            <person name="Tello M."/>
            <person name="Honda Y."/>
            <person name="Watanabe T."/>
            <person name="Watanabe T."/>
            <person name="Ryu J.S."/>
            <person name="Kubicek C.P."/>
            <person name="Schmoll M."/>
            <person name="Gaskell J."/>
            <person name="Hammel K.E."/>
            <person name="St John F.J."/>
            <person name="Vanden Wymelenberg A."/>
            <person name="Sabat G."/>
            <person name="Splinter BonDurant S."/>
            <person name="Syed K."/>
            <person name="Yadav J.S."/>
            <person name="Doddapaneni H."/>
            <person name="Subramanian V."/>
            <person name="Lavin J.L."/>
            <person name="Oguiza J.A."/>
            <person name="Perez G."/>
            <person name="Pisabarro A.G."/>
            <person name="Ramirez L."/>
            <person name="Santoyo F."/>
            <person name="Master E."/>
            <person name="Coutinho P.M."/>
            <person name="Henrissat B."/>
            <person name="Lombard V."/>
            <person name="Magnuson J.K."/>
            <person name="Kuees U."/>
            <person name="Hori C."/>
            <person name="Igarashi K."/>
            <person name="Samejima M."/>
            <person name="Held B.W."/>
            <person name="Barry K.W."/>
            <person name="LaButti K.M."/>
            <person name="Lapidus A."/>
            <person name="Lindquist E.A."/>
            <person name="Lucas S.M."/>
            <person name="Riley R."/>
            <person name="Salamov A.A."/>
            <person name="Hoffmeister D."/>
            <person name="Schwenk D."/>
            <person name="Hadar Y."/>
            <person name="Yarden O."/>
            <person name="de Vries R.P."/>
            <person name="Wiebenga A."/>
            <person name="Stenlid J."/>
            <person name="Eastwood D."/>
            <person name="Grigoriev I.V."/>
            <person name="Berka R.M."/>
            <person name="Blanchette R.A."/>
            <person name="Kersten P."/>
            <person name="Martinez A.T."/>
            <person name="Vicuna R."/>
            <person name="Cullen D."/>
        </authorList>
    </citation>
    <scope>NUCLEOTIDE SEQUENCE [LARGE SCALE GENOMIC DNA]</scope>
    <source>
        <strain evidence="2 3">B</strain>
    </source>
</reference>